<sequence>MALTNIFNIDETVFMFGIGSTEHVVVPAIKYFHYL</sequence>
<dbReference type="Proteomes" id="UP000242770">
    <property type="component" value="Unassembled WGS sequence"/>
</dbReference>
<evidence type="ECO:0000313" key="1">
    <source>
        <dbReference type="EMBL" id="CDW99841.1"/>
    </source>
</evidence>
<reference evidence="2" key="1">
    <citation type="submission" date="2014-06" db="EMBL/GenBank/DDBJ databases">
        <authorList>
            <person name="Berkman P.J."/>
        </authorList>
    </citation>
    <scope>NUCLEOTIDE SEQUENCE [LARGE SCALE GENOMIC DNA]</scope>
</reference>
<dbReference type="EMBL" id="CCFA01005242">
    <property type="protein sequence ID" value="CDW99841.1"/>
    <property type="molecule type" value="Genomic_DNA"/>
</dbReference>
<dbReference type="AlphaFoldDB" id="A0A0F7SBM6"/>
<organism evidence="1 2">
    <name type="scientific">Sporisorium scitamineum</name>
    <dbReference type="NCBI Taxonomy" id="49012"/>
    <lineage>
        <taxon>Eukaryota</taxon>
        <taxon>Fungi</taxon>
        <taxon>Dikarya</taxon>
        <taxon>Basidiomycota</taxon>
        <taxon>Ustilaginomycotina</taxon>
        <taxon>Ustilaginomycetes</taxon>
        <taxon>Ustilaginales</taxon>
        <taxon>Ustilaginaceae</taxon>
        <taxon>Sporisorium</taxon>
    </lineage>
</organism>
<keyword evidence="2" id="KW-1185">Reference proteome</keyword>
<accession>A0A0F7SBM6</accession>
<protein>
    <submittedName>
        <fullName evidence="1">Uncharacterized protein</fullName>
    </submittedName>
</protein>
<name>A0A0F7SBM6_9BASI</name>
<proteinExistence type="predicted"/>
<gene>
    <name evidence="1" type="primary">SSCI85990.1</name>
</gene>
<evidence type="ECO:0000313" key="2">
    <source>
        <dbReference type="Proteomes" id="UP000242770"/>
    </source>
</evidence>